<evidence type="ECO:0000259" key="3">
    <source>
        <dbReference type="Pfam" id="PF03372"/>
    </source>
</evidence>
<evidence type="ECO:0000259" key="4">
    <source>
        <dbReference type="Pfam" id="PF13966"/>
    </source>
</evidence>
<accession>A0A8X7NV89</accession>
<proteinExistence type="predicted"/>
<dbReference type="InterPro" id="IPR026960">
    <property type="entry name" value="RVT-Znf"/>
</dbReference>
<dbReference type="OrthoDB" id="1110051at2759"/>
<dbReference type="SUPFAM" id="SSF56219">
    <property type="entry name" value="DNase I-like"/>
    <property type="match status" value="1"/>
</dbReference>
<sequence>MLNRFRKRKEPSLLEELKELELLEEGETVDIPDLEIEDLIEENALSVIVRCLNPHAHKVGGLVKAIPPIWGLEDRVRGRGVGDNRVQFIFTSEADMQHVLTKGPWFVNGWMVSMDQWSPSPPMEFLKRIPFWIRVRGLPIHTLKKEVVEVLLGPLGKVESVELHAKNSNSLEYIRALVHIDTEEPLQFRRTARFRSGLTIPTELEYEKLIKVCYSCKRLTHDQSRCPFQIATEQAEGRDIHERRKVNDLRRQLSEKETRAKEVIKKQSSRQPAKGTVTSRGRATPDTLKGKSISQADSREEKRRGKRVASTPQLVWSKKGEQGSTKRSRSTEESTANQRSSGEWCGQKSVTVSPEIRDKTEGLMEPGSVFSRLGSNEKEQGSAGSRGRGGPRRVEGDLRVKLNGGTSEDKRDGQSSKGSRSPPSVFERLSGQLPSSPKVIRSSEGSQVSKRRRQSHSDEKRANLSDERRAKKQRRGSSEKKDATPSVFRRLGDIHTDPIEIGGNVCDHSVHGAAVTPVHSARVAAHFPSHSVHRIALASGSQVKEGRRYLESIVEKLGFYDLVAVDAIGKSGGLAVMWKDSCKVEILQANKRVIDVKVGWQDQVFYLTCVYGDPVKGRRHEVWERIARIGAARKGAWMLTGDFNEILDQSEKQGGAARSDKEGHDFRQMLLNWGLWDIKHKGNPLSWAGKRNNVLMQCRLDRSVANQEWLSLFPLATTFYLQRISSDHSPILTSVDGSQMKKRGSFKYDHRCVKREGFVSTVDNCWKRHGSGQASIMSRIVDCRRAISVWKRHVKPNSAIRIQELHYKIDETSRQENFAREDLEAMKQELNEEDSDPLNAPLGSRPSYAWRSIHAAQRLVQQGAKVIIGNGEDTNVWTGRWIGREPAILVPSLRWGARNAQTSISGDMRVKELIGANGREWKHDLLEQLFTDDICEKIKAVRPAGRNSADTFSWEYTKTGHYTVKSAYWVQVNVMMVDRERQQVLQPSLDGLFQQVWKLTTSPKIKHFLWRCLSGALPVAENMYRRHIAKNRRCSRCDAADESVNHLLFQCTYARRVWAEALVHIPPSGISAMVDVETMEEQKRVYIQE</sequence>
<feature type="domain" description="Endonuclease/exonuclease/phosphatase" evidence="3">
    <location>
        <begin position="565"/>
        <end position="728"/>
    </location>
</feature>
<organism evidence="7 8">
    <name type="scientific">Brassica carinata</name>
    <name type="common">Ethiopian mustard</name>
    <name type="synonym">Abyssinian cabbage</name>
    <dbReference type="NCBI Taxonomy" id="52824"/>
    <lineage>
        <taxon>Eukaryota</taxon>
        <taxon>Viridiplantae</taxon>
        <taxon>Streptophyta</taxon>
        <taxon>Embryophyta</taxon>
        <taxon>Tracheophyta</taxon>
        <taxon>Spermatophyta</taxon>
        <taxon>Magnoliopsida</taxon>
        <taxon>eudicotyledons</taxon>
        <taxon>Gunneridae</taxon>
        <taxon>Pentapetalae</taxon>
        <taxon>rosids</taxon>
        <taxon>malvids</taxon>
        <taxon>Brassicales</taxon>
        <taxon>Brassicaceae</taxon>
        <taxon>Brassiceae</taxon>
        <taxon>Brassica</taxon>
    </lineage>
</organism>
<dbReference type="Pfam" id="PF14392">
    <property type="entry name" value="zf-CCHC_4"/>
    <property type="match status" value="1"/>
</dbReference>
<feature type="domain" description="Reverse transcriptase zinc-binding" evidence="4">
    <location>
        <begin position="982"/>
        <end position="1058"/>
    </location>
</feature>
<dbReference type="AlphaFoldDB" id="A0A8X7NV89"/>
<evidence type="ECO:0008006" key="9">
    <source>
        <dbReference type="Google" id="ProtNLM"/>
    </source>
</evidence>
<feature type="coiled-coil region" evidence="1">
    <location>
        <begin position="809"/>
        <end position="836"/>
    </location>
</feature>
<feature type="domain" description="Zinc knuckle CX2CX4HX4C" evidence="6">
    <location>
        <begin position="180"/>
        <end position="228"/>
    </location>
</feature>
<feature type="compositionally biased region" description="Basic and acidic residues" evidence="2">
    <location>
        <begin position="235"/>
        <end position="265"/>
    </location>
</feature>
<evidence type="ECO:0000256" key="1">
    <source>
        <dbReference type="SAM" id="Coils"/>
    </source>
</evidence>
<dbReference type="InterPro" id="IPR025558">
    <property type="entry name" value="DUF4283"/>
</dbReference>
<evidence type="ECO:0000313" key="7">
    <source>
        <dbReference type="EMBL" id="KAG2238958.1"/>
    </source>
</evidence>
<evidence type="ECO:0000259" key="5">
    <source>
        <dbReference type="Pfam" id="PF14111"/>
    </source>
</evidence>
<dbReference type="Gene3D" id="3.60.10.10">
    <property type="entry name" value="Endonuclease/exonuclease/phosphatase"/>
    <property type="match status" value="1"/>
</dbReference>
<dbReference type="Pfam" id="PF03372">
    <property type="entry name" value="Exo_endo_phos"/>
    <property type="match status" value="1"/>
</dbReference>
<dbReference type="Pfam" id="PF14111">
    <property type="entry name" value="DUF4283"/>
    <property type="match status" value="1"/>
</dbReference>
<dbReference type="InterPro" id="IPR025836">
    <property type="entry name" value="Zn_knuckle_CX2CX4HX4C"/>
</dbReference>
<comment type="caution">
    <text evidence="7">The sequence shown here is derived from an EMBL/GenBank/DDBJ whole genome shotgun (WGS) entry which is preliminary data.</text>
</comment>
<feature type="region of interest" description="Disordered" evidence="2">
    <location>
        <begin position="235"/>
        <end position="491"/>
    </location>
</feature>
<evidence type="ECO:0000313" key="8">
    <source>
        <dbReference type="Proteomes" id="UP000886595"/>
    </source>
</evidence>
<name>A0A8X7NV89_BRACI</name>
<dbReference type="InterPro" id="IPR040256">
    <property type="entry name" value="At4g02000-like"/>
</dbReference>
<dbReference type="Proteomes" id="UP000886595">
    <property type="component" value="Unassembled WGS sequence"/>
</dbReference>
<dbReference type="PANTHER" id="PTHR31286">
    <property type="entry name" value="GLYCINE-RICH CELL WALL STRUCTURAL PROTEIN 1.8-LIKE"/>
    <property type="match status" value="1"/>
</dbReference>
<dbReference type="PANTHER" id="PTHR31286:SF178">
    <property type="entry name" value="DUF4283 DOMAIN-CONTAINING PROTEIN"/>
    <property type="match status" value="1"/>
</dbReference>
<protein>
    <recommendedName>
        <fullName evidence="9">Reverse transcriptase zinc-binding domain-containing protein</fullName>
    </recommendedName>
</protein>
<keyword evidence="8" id="KW-1185">Reference proteome</keyword>
<reference evidence="7 8" key="1">
    <citation type="submission" date="2020-02" db="EMBL/GenBank/DDBJ databases">
        <authorList>
            <person name="Ma Q."/>
            <person name="Huang Y."/>
            <person name="Song X."/>
            <person name="Pei D."/>
        </authorList>
    </citation>
    <scope>NUCLEOTIDE SEQUENCE [LARGE SCALE GENOMIC DNA]</scope>
    <source>
        <strain evidence="7">Sxm20200214</strain>
        <tissue evidence="7">Leaf</tissue>
    </source>
</reference>
<evidence type="ECO:0000256" key="2">
    <source>
        <dbReference type="SAM" id="MobiDB-lite"/>
    </source>
</evidence>
<gene>
    <name evidence="7" type="ORF">Bca52824_089818</name>
</gene>
<dbReference type="InterPro" id="IPR005135">
    <property type="entry name" value="Endo/exonuclease/phosphatase"/>
</dbReference>
<feature type="compositionally biased region" description="Basic and acidic residues" evidence="2">
    <location>
        <begin position="455"/>
        <end position="469"/>
    </location>
</feature>
<dbReference type="InterPro" id="IPR036691">
    <property type="entry name" value="Endo/exonu/phosph_ase_sf"/>
</dbReference>
<dbReference type="Pfam" id="PF13966">
    <property type="entry name" value="zf-RVT"/>
    <property type="match status" value="1"/>
</dbReference>
<dbReference type="GO" id="GO:0003824">
    <property type="term" value="F:catalytic activity"/>
    <property type="evidence" value="ECO:0007669"/>
    <property type="project" value="InterPro"/>
</dbReference>
<keyword evidence="1" id="KW-0175">Coiled coil</keyword>
<evidence type="ECO:0000259" key="6">
    <source>
        <dbReference type="Pfam" id="PF14392"/>
    </source>
</evidence>
<dbReference type="EMBL" id="JAAMPC010001604">
    <property type="protein sequence ID" value="KAG2238958.1"/>
    <property type="molecule type" value="Genomic_DNA"/>
</dbReference>
<feature type="domain" description="DUF4283" evidence="5">
    <location>
        <begin position="41"/>
        <end position="120"/>
    </location>
</feature>